<organism evidence="2 3">
    <name type="scientific">Pedobacter steynii</name>
    <dbReference type="NCBI Taxonomy" id="430522"/>
    <lineage>
        <taxon>Bacteria</taxon>
        <taxon>Pseudomonadati</taxon>
        <taxon>Bacteroidota</taxon>
        <taxon>Sphingobacteriia</taxon>
        <taxon>Sphingobacteriales</taxon>
        <taxon>Sphingobacteriaceae</taxon>
        <taxon>Pedobacter</taxon>
    </lineage>
</organism>
<evidence type="ECO:0000313" key="3">
    <source>
        <dbReference type="Proteomes" id="UP000094313"/>
    </source>
</evidence>
<protein>
    <submittedName>
        <fullName evidence="2">cAMP-binding protein</fullName>
    </submittedName>
</protein>
<reference evidence="2 3" key="1">
    <citation type="submission" date="2016-08" db="EMBL/GenBank/DDBJ databases">
        <authorList>
            <person name="Seilhamer J.J."/>
        </authorList>
    </citation>
    <scope>NUCLEOTIDE SEQUENCE [LARGE SCALE GENOMIC DNA]</scope>
    <source>
        <strain evidence="2 3">DX4</strain>
    </source>
</reference>
<dbReference type="SUPFAM" id="SSF51206">
    <property type="entry name" value="cAMP-binding domain-like"/>
    <property type="match status" value="1"/>
</dbReference>
<keyword evidence="3" id="KW-1185">Reference proteome</keyword>
<dbReference type="EMBL" id="CP017141">
    <property type="protein sequence ID" value="AOM75957.1"/>
    <property type="molecule type" value="Genomic_DNA"/>
</dbReference>
<dbReference type="OrthoDB" id="948610at2"/>
<sequence>MDKTVSIDEALDLINKRYLKLKPESRAALKECARIEVFERNTVLVKENQYSKALMFIITGALRAYYLKDGKDISDWFAFEHDFICEINSFFLDKPSAHYFETLERSAIMIIPKESILKLCDQHHDIERLARYSTTKTMIRLQRRLVSLQFETALQKYNNLLTVHPDITKRVSLGHIASFLGITLETLSRIRNPRNRI</sequence>
<evidence type="ECO:0000259" key="1">
    <source>
        <dbReference type="Pfam" id="PF00027"/>
    </source>
</evidence>
<dbReference type="CDD" id="cd00038">
    <property type="entry name" value="CAP_ED"/>
    <property type="match status" value="1"/>
</dbReference>
<name>A0A1D7QBD7_9SPHI</name>
<evidence type="ECO:0000313" key="2">
    <source>
        <dbReference type="EMBL" id="AOM75957.1"/>
    </source>
</evidence>
<dbReference type="Proteomes" id="UP000094313">
    <property type="component" value="Chromosome"/>
</dbReference>
<gene>
    <name evidence="2" type="ORF">BFS30_01495</name>
</gene>
<dbReference type="Gene3D" id="2.60.120.10">
    <property type="entry name" value="Jelly Rolls"/>
    <property type="match status" value="1"/>
</dbReference>
<feature type="domain" description="Cyclic nucleotide-binding" evidence="1">
    <location>
        <begin position="36"/>
        <end position="123"/>
    </location>
</feature>
<dbReference type="AlphaFoldDB" id="A0A1D7QBD7"/>
<dbReference type="InterPro" id="IPR000595">
    <property type="entry name" value="cNMP-bd_dom"/>
</dbReference>
<dbReference type="Pfam" id="PF00027">
    <property type="entry name" value="cNMP_binding"/>
    <property type="match status" value="1"/>
</dbReference>
<accession>A0A1D7QBD7</accession>
<dbReference type="InterPro" id="IPR014710">
    <property type="entry name" value="RmlC-like_jellyroll"/>
</dbReference>
<proteinExistence type="predicted"/>
<dbReference type="RefSeq" id="WP_069377654.1">
    <property type="nucleotide sequence ID" value="NZ_CP017141.1"/>
</dbReference>
<dbReference type="InterPro" id="IPR018490">
    <property type="entry name" value="cNMP-bd_dom_sf"/>
</dbReference>
<dbReference type="KEGG" id="psty:BFS30_01495"/>